<evidence type="ECO:0000259" key="13">
    <source>
        <dbReference type="PROSITE" id="PS50198"/>
    </source>
</evidence>
<evidence type="ECO:0000256" key="1">
    <source>
        <dbReference type="ARBA" id="ARBA00004382"/>
    </source>
</evidence>
<evidence type="ECO:0000256" key="8">
    <source>
        <dbReference type="ARBA" id="ARBA00038408"/>
    </source>
</evidence>
<evidence type="ECO:0000256" key="11">
    <source>
        <dbReference type="PROSITE-ProRule" id="PRU00278"/>
    </source>
</evidence>
<proteinExistence type="inferred from homology"/>
<dbReference type="EMBL" id="JBHULZ010000041">
    <property type="protein sequence ID" value="MFD2698408.1"/>
    <property type="molecule type" value="Genomic_DNA"/>
</dbReference>
<keyword evidence="5" id="KW-1133">Transmembrane helix</keyword>
<sequence length="706" mass="78630">MAVLNKIRQRSVFLIIIIALALFSFVLADLFRSGGFSGAKDQNIIGVVNGEEISREAFARQVEGVQRNSRGNLTTAQAVKQVWENQVNQTLLSEQLEKLGLQVGNDQINNSIKQQFAGNPNFTNENGQFDFGKMKEYIANLKANSPEAYQQWVSIENNIAQQAKAQLYYNLVRAGVGATLVEGEQAYKKQNDQVNLNFVQIPYEKAGEVEVSKEDIKAYLQDNKKKYTTEASRAIQYVYFEEKPSQADDEETKQELMSLLEDRKIYNEVSKMEEEIKGLKNTSDYQEFINENSDLAYEDRFSFKDELPTAFADALMSTEIGSIYGPYKHNNFWKASKVVESKQMTDSVKAKHILVAYSGTAVGQDIERTKEEAKKLADSLSAELKSNQDLFKEFAQEFSADASTKDKEGDLGWVNYRNTNSSDFIDYLFADSSPSLGVTETEFGYHVVLIEEKKAPIKAIKIATVAKEIEPSEKTGNDLFAETTKFEIAAGESDFQEVAKSNTYEVKDINGIKEMDEALGGLGNQRAIVQWAFNEDTAVNDIKRFDVPTGYVVAQLTQKHDKGLMAVEEASEEVTPIIKKEKQAKILLDKIGSFESLQDLASSQQVGVKNANAVNLENPVLPGAGSEPQVVGAAFFLPEGKPSAPIKGEKGIYVVEVTGRTAATPLDSYRLIAERESKERANQATNALMKALKNSAEIEDKRAKFY</sequence>
<keyword evidence="11" id="KW-0413">Isomerase</keyword>
<reference evidence="15" key="1">
    <citation type="journal article" date="2019" name="Int. J. Syst. Evol. Microbiol.">
        <title>The Global Catalogue of Microorganisms (GCM) 10K type strain sequencing project: providing services to taxonomists for standard genome sequencing and annotation.</title>
        <authorList>
            <consortium name="The Broad Institute Genomics Platform"/>
            <consortium name="The Broad Institute Genome Sequencing Center for Infectious Disease"/>
            <person name="Wu L."/>
            <person name="Ma J."/>
        </authorList>
    </citation>
    <scope>NUCLEOTIDE SEQUENCE [LARGE SCALE GENOMIC DNA]</scope>
    <source>
        <strain evidence="15">KCTC 42255</strain>
    </source>
</reference>
<evidence type="ECO:0000256" key="9">
    <source>
        <dbReference type="ARBA" id="ARBA00040743"/>
    </source>
</evidence>
<keyword evidence="11" id="KW-0697">Rotamase</keyword>
<evidence type="ECO:0000256" key="7">
    <source>
        <dbReference type="ARBA" id="ARBA00023186"/>
    </source>
</evidence>
<dbReference type="Pfam" id="PF13623">
    <property type="entry name" value="SurA_N_2"/>
    <property type="match status" value="1"/>
</dbReference>
<keyword evidence="3" id="KW-0997">Cell inner membrane</keyword>
<accession>A0ABW5SFY5</accession>
<feature type="domain" description="PpiC" evidence="13">
    <location>
        <begin position="548"/>
        <end position="659"/>
    </location>
</feature>
<evidence type="ECO:0000256" key="3">
    <source>
        <dbReference type="ARBA" id="ARBA00022519"/>
    </source>
</evidence>
<name>A0ABW5SFY5_9FLAO</name>
<dbReference type="PANTHER" id="PTHR47529">
    <property type="entry name" value="PEPTIDYL-PROLYL CIS-TRANS ISOMERASE D"/>
    <property type="match status" value="1"/>
</dbReference>
<evidence type="ECO:0000313" key="15">
    <source>
        <dbReference type="Proteomes" id="UP001597357"/>
    </source>
</evidence>
<dbReference type="Gene3D" id="1.10.8.1040">
    <property type="match status" value="1"/>
</dbReference>
<evidence type="ECO:0000313" key="14">
    <source>
        <dbReference type="EMBL" id="MFD2698408.1"/>
    </source>
</evidence>
<keyword evidence="4" id="KW-0812">Transmembrane</keyword>
<feature type="coiled-coil region" evidence="12">
    <location>
        <begin position="363"/>
        <end position="390"/>
    </location>
</feature>
<comment type="caution">
    <text evidence="14">The sequence shown here is derived from an EMBL/GenBank/DDBJ whole genome shotgun (WGS) entry which is preliminary data.</text>
</comment>
<dbReference type="Gene3D" id="3.10.50.40">
    <property type="match status" value="2"/>
</dbReference>
<evidence type="ECO:0000256" key="5">
    <source>
        <dbReference type="ARBA" id="ARBA00022989"/>
    </source>
</evidence>
<dbReference type="Pfam" id="PF13616">
    <property type="entry name" value="Rotamase_3"/>
    <property type="match status" value="1"/>
</dbReference>
<dbReference type="InterPro" id="IPR000297">
    <property type="entry name" value="PPIase_PpiC"/>
</dbReference>
<keyword evidence="6" id="KW-0472">Membrane</keyword>
<evidence type="ECO:0000256" key="12">
    <source>
        <dbReference type="SAM" id="Coils"/>
    </source>
</evidence>
<comment type="subcellular location">
    <subcellularLocation>
        <location evidence="1">Cell inner membrane</location>
        <topology evidence="1">Single-pass type II membrane protein</topology>
        <orientation evidence="1">Periplasmic side</orientation>
    </subcellularLocation>
</comment>
<dbReference type="InterPro" id="IPR052029">
    <property type="entry name" value="PpiD_chaperone"/>
</dbReference>
<dbReference type="InterPro" id="IPR046357">
    <property type="entry name" value="PPIase_dom_sf"/>
</dbReference>
<keyword evidence="2" id="KW-1003">Cell membrane</keyword>
<organism evidence="14 15">
    <name type="scientific">Mesonia sediminis</name>
    <dbReference type="NCBI Taxonomy" id="1703946"/>
    <lineage>
        <taxon>Bacteria</taxon>
        <taxon>Pseudomonadati</taxon>
        <taxon>Bacteroidota</taxon>
        <taxon>Flavobacteriia</taxon>
        <taxon>Flavobacteriales</taxon>
        <taxon>Flavobacteriaceae</taxon>
        <taxon>Mesonia</taxon>
    </lineage>
</organism>
<dbReference type="RefSeq" id="WP_379047913.1">
    <property type="nucleotide sequence ID" value="NZ_JBHULZ010000041.1"/>
</dbReference>
<dbReference type="Proteomes" id="UP001597357">
    <property type="component" value="Unassembled WGS sequence"/>
</dbReference>
<evidence type="ECO:0000256" key="6">
    <source>
        <dbReference type="ARBA" id="ARBA00023136"/>
    </source>
</evidence>
<dbReference type="InterPro" id="IPR027304">
    <property type="entry name" value="Trigger_fact/SurA_dom_sf"/>
</dbReference>
<keyword evidence="7" id="KW-0143">Chaperone</keyword>
<keyword evidence="15" id="KW-1185">Reference proteome</keyword>
<evidence type="ECO:0000256" key="4">
    <source>
        <dbReference type="ARBA" id="ARBA00022692"/>
    </source>
</evidence>
<keyword evidence="12" id="KW-0175">Coiled coil</keyword>
<gene>
    <name evidence="14" type="ORF">ACFSQ0_10425</name>
</gene>
<dbReference type="PANTHER" id="PTHR47529:SF1">
    <property type="entry name" value="PERIPLASMIC CHAPERONE PPID"/>
    <property type="match status" value="1"/>
</dbReference>
<evidence type="ECO:0000256" key="2">
    <source>
        <dbReference type="ARBA" id="ARBA00022475"/>
    </source>
</evidence>
<comment type="similarity">
    <text evidence="8">Belongs to the PpiD chaperone family.</text>
</comment>
<protein>
    <recommendedName>
        <fullName evidence="9">Periplasmic chaperone PpiD</fullName>
    </recommendedName>
    <alternativeName>
        <fullName evidence="10">Periplasmic folding chaperone</fullName>
    </alternativeName>
</protein>
<feature type="domain" description="PpiC" evidence="13">
    <location>
        <begin position="345"/>
        <end position="452"/>
    </location>
</feature>
<dbReference type="SUPFAM" id="SSF54534">
    <property type="entry name" value="FKBP-like"/>
    <property type="match status" value="1"/>
</dbReference>
<dbReference type="PROSITE" id="PS50198">
    <property type="entry name" value="PPIC_PPIASE_2"/>
    <property type="match status" value="2"/>
</dbReference>
<dbReference type="SUPFAM" id="SSF109998">
    <property type="entry name" value="Triger factor/SurA peptide-binding domain-like"/>
    <property type="match status" value="1"/>
</dbReference>
<evidence type="ECO:0000256" key="10">
    <source>
        <dbReference type="ARBA" id="ARBA00042775"/>
    </source>
</evidence>